<feature type="signal peptide" evidence="1">
    <location>
        <begin position="1"/>
        <end position="24"/>
    </location>
</feature>
<sequence length="64" mass="7140">MLTLCTLSLLLLALSLLSCTYTYSYSFLACTIPSYIQRGIDLQPGGFHSFINSFISFPGFYLTD</sequence>
<geneLocation type="mitochondrion" evidence="2"/>
<evidence type="ECO:0000313" key="2">
    <source>
        <dbReference type="EMBL" id="KUM48524.1"/>
    </source>
</evidence>
<dbReference type="AlphaFoldDB" id="A0A101M020"/>
<comment type="caution">
    <text evidence="2">The sequence shown here is derived from an EMBL/GenBank/DDBJ whole genome shotgun (WGS) entry which is preliminary data.</text>
</comment>
<evidence type="ECO:0000256" key="1">
    <source>
        <dbReference type="SAM" id="SignalP"/>
    </source>
</evidence>
<feature type="chain" id="PRO_5007100190" evidence="1">
    <location>
        <begin position="25"/>
        <end position="64"/>
    </location>
</feature>
<accession>A0A101M020</accession>
<protein>
    <submittedName>
        <fullName evidence="2">Uncharacterized protein</fullName>
    </submittedName>
</protein>
<organism evidence="2">
    <name type="scientific">Picea glauca</name>
    <name type="common">White spruce</name>
    <name type="synonym">Pinus glauca</name>
    <dbReference type="NCBI Taxonomy" id="3330"/>
    <lineage>
        <taxon>Eukaryota</taxon>
        <taxon>Viridiplantae</taxon>
        <taxon>Streptophyta</taxon>
        <taxon>Embryophyta</taxon>
        <taxon>Tracheophyta</taxon>
        <taxon>Spermatophyta</taxon>
        <taxon>Pinopsida</taxon>
        <taxon>Pinidae</taxon>
        <taxon>Conifers I</taxon>
        <taxon>Pinales</taxon>
        <taxon>Pinaceae</taxon>
        <taxon>Picea</taxon>
    </lineage>
</organism>
<keyword evidence="1" id="KW-0732">Signal</keyword>
<keyword evidence="2" id="KW-0496">Mitochondrion</keyword>
<dbReference type="EMBL" id="LKAM01000005">
    <property type="protein sequence ID" value="KUM48524.1"/>
    <property type="molecule type" value="Genomic_DNA"/>
</dbReference>
<gene>
    <name evidence="2" type="ORF">ABT39_MTgene4539</name>
</gene>
<reference evidence="2" key="1">
    <citation type="journal article" date="2015" name="Genome Biol. Evol.">
        <title>Organellar Genomes of White Spruce (Picea glauca): Assembly and Annotation.</title>
        <authorList>
            <person name="Jackman S.D."/>
            <person name="Warren R.L."/>
            <person name="Gibb E.A."/>
            <person name="Vandervalk B.P."/>
            <person name="Mohamadi H."/>
            <person name="Chu J."/>
            <person name="Raymond A."/>
            <person name="Pleasance S."/>
            <person name="Coope R."/>
            <person name="Wildung M.R."/>
            <person name="Ritland C.E."/>
            <person name="Bousquet J."/>
            <person name="Jones S.J."/>
            <person name="Bohlmann J."/>
            <person name="Birol I."/>
        </authorList>
    </citation>
    <scope>NUCLEOTIDE SEQUENCE [LARGE SCALE GENOMIC DNA]</scope>
    <source>
        <tissue evidence="2">Flushing bud</tissue>
    </source>
</reference>
<name>A0A101M020_PICGL</name>
<proteinExistence type="predicted"/>